<sequence length="123" mass="14228">MQQVDRELSLKLTEFLTNPALLRLCLPLIEGSDPLSCPQMNGEVLWQVRDFRTLHEIFRNLHVSLVKLGYKLASSCGHRVGLTVYRRVKHLMGKSRAMTNNESRKAMRSSYWCKVSLRPDEII</sequence>
<comment type="caution">
    <text evidence="1">The sequence shown here is derived from an EMBL/GenBank/DDBJ whole genome shotgun (WGS) entry which is preliminary data.</text>
</comment>
<evidence type="ECO:0000313" key="1">
    <source>
        <dbReference type="EMBL" id="RMX43431.1"/>
    </source>
</evidence>
<gene>
    <name evidence="1" type="ORF">pdam_00001944</name>
</gene>
<organism evidence="1 2">
    <name type="scientific">Pocillopora damicornis</name>
    <name type="common">Cauliflower coral</name>
    <name type="synonym">Millepora damicornis</name>
    <dbReference type="NCBI Taxonomy" id="46731"/>
    <lineage>
        <taxon>Eukaryota</taxon>
        <taxon>Metazoa</taxon>
        <taxon>Cnidaria</taxon>
        <taxon>Anthozoa</taxon>
        <taxon>Hexacorallia</taxon>
        <taxon>Scleractinia</taxon>
        <taxon>Astrocoeniina</taxon>
        <taxon>Pocilloporidae</taxon>
        <taxon>Pocillopora</taxon>
    </lineage>
</organism>
<reference evidence="1 2" key="1">
    <citation type="journal article" date="2018" name="Sci. Rep.">
        <title>Comparative analysis of the Pocillopora damicornis genome highlights role of immune system in coral evolution.</title>
        <authorList>
            <person name="Cunning R."/>
            <person name="Bay R.A."/>
            <person name="Gillette P."/>
            <person name="Baker A.C."/>
            <person name="Traylor-Knowles N."/>
        </authorList>
    </citation>
    <scope>NUCLEOTIDE SEQUENCE [LARGE SCALE GENOMIC DNA]</scope>
    <source>
        <strain evidence="1">RSMAS</strain>
        <tissue evidence="1">Whole animal</tissue>
    </source>
</reference>
<evidence type="ECO:0000313" key="2">
    <source>
        <dbReference type="Proteomes" id="UP000275408"/>
    </source>
</evidence>
<protein>
    <submittedName>
        <fullName evidence="1">Uncharacterized protein</fullName>
    </submittedName>
</protein>
<dbReference type="EMBL" id="RCHS01003197">
    <property type="protein sequence ID" value="RMX43431.1"/>
    <property type="molecule type" value="Genomic_DNA"/>
</dbReference>
<keyword evidence="2" id="KW-1185">Reference proteome</keyword>
<accession>A0A3M6TQ24</accession>
<proteinExistence type="predicted"/>
<name>A0A3M6TQ24_POCDA</name>
<dbReference type="Proteomes" id="UP000275408">
    <property type="component" value="Unassembled WGS sequence"/>
</dbReference>
<dbReference type="AlphaFoldDB" id="A0A3M6TQ24"/>